<evidence type="ECO:0000259" key="15">
    <source>
        <dbReference type="SMART" id="SM00904"/>
    </source>
</evidence>
<dbReference type="InterPro" id="IPR023468">
    <property type="entry name" value="Riboflavin_kinase"/>
</dbReference>
<comment type="similarity">
    <text evidence="14">Belongs to the ribF family.</text>
</comment>
<evidence type="ECO:0000256" key="11">
    <source>
        <dbReference type="ARBA" id="ARBA00023268"/>
    </source>
</evidence>
<comment type="catalytic activity">
    <reaction evidence="12 14">
        <text>riboflavin + ATP = FMN + ADP + H(+)</text>
        <dbReference type="Rhea" id="RHEA:14357"/>
        <dbReference type="ChEBI" id="CHEBI:15378"/>
        <dbReference type="ChEBI" id="CHEBI:30616"/>
        <dbReference type="ChEBI" id="CHEBI:57986"/>
        <dbReference type="ChEBI" id="CHEBI:58210"/>
        <dbReference type="ChEBI" id="CHEBI:456216"/>
        <dbReference type="EC" id="2.7.1.26"/>
    </reaction>
</comment>
<dbReference type="GO" id="GO:0006747">
    <property type="term" value="P:FAD biosynthetic process"/>
    <property type="evidence" value="ECO:0007669"/>
    <property type="project" value="UniProtKB-UniRule"/>
</dbReference>
<dbReference type="InterPro" id="IPR023465">
    <property type="entry name" value="Riboflavin_kinase_dom_sf"/>
</dbReference>
<dbReference type="Gene3D" id="3.40.50.620">
    <property type="entry name" value="HUPs"/>
    <property type="match status" value="1"/>
</dbReference>
<evidence type="ECO:0000313" key="16">
    <source>
        <dbReference type="EMBL" id="BCK80330.1"/>
    </source>
</evidence>
<sequence length="304" mass="33914">MNLERTVIALGFFDGVHRGHGALLQKTVQRAGELGAIPAVFTFDRPPKEVVTGRPMPLINSPEDRADLARRIYGIQQVILAPFDEAMMTMPWQDFITELLVKRHGAVHLVAGHDYHFGYKNQGDPRLLQEKCRELGLGCDIIPKVELEGVTVSSTYIRTLVEAGDVERAALFLGHRHCLTQTVVHGHRLGRTLGIPTVNLTFPPHVLAPRRGVYITRVYLPDGTSLAGVTNVGTRPTVSEGTAVSVETFLLDFDGDLYGKRIRVEFCQRLRDEQKFDSLEALKAQIRENIRQTRDYFAAESTCG</sequence>
<dbReference type="CDD" id="cd02064">
    <property type="entry name" value="FAD_synthetase_N"/>
    <property type="match status" value="1"/>
</dbReference>
<dbReference type="SMART" id="SM00904">
    <property type="entry name" value="Flavokinase"/>
    <property type="match status" value="1"/>
</dbReference>
<dbReference type="GO" id="GO:0009398">
    <property type="term" value="P:FMN biosynthetic process"/>
    <property type="evidence" value="ECO:0007669"/>
    <property type="project" value="UniProtKB-UniRule"/>
</dbReference>
<dbReference type="UniPathway" id="UPA00277">
    <property type="reaction ID" value="UER00407"/>
</dbReference>
<keyword evidence="10 14" id="KW-0067">ATP-binding</keyword>
<comment type="catalytic activity">
    <reaction evidence="13 14">
        <text>FMN + ATP + H(+) = FAD + diphosphate</text>
        <dbReference type="Rhea" id="RHEA:17237"/>
        <dbReference type="ChEBI" id="CHEBI:15378"/>
        <dbReference type="ChEBI" id="CHEBI:30616"/>
        <dbReference type="ChEBI" id="CHEBI:33019"/>
        <dbReference type="ChEBI" id="CHEBI:57692"/>
        <dbReference type="ChEBI" id="CHEBI:58210"/>
        <dbReference type="EC" id="2.7.7.2"/>
    </reaction>
</comment>
<evidence type="ECO:0000256" key="9">
    <source>
        <dbReference type="ARBA" id="ARBA00022827"/>
    </source>
</evidence>
<evidence type="ECO:0000256" key="6">
    <source>
        <dbReference type="ARBA" id="ARBA00022695"/>
    </source>
</evidence>
<dbReference type="InterPro" id="IPR002606">
    <property type="entry name" value="Riboflavin_kinase_bac"/>
</dbReference>
<dbReference type="GO" id="GO:0008531">
    <property type="term" value="F:riboflavin kinase activity"/>
    <property type="evidence" value="ECO:0007669"/>
    <property type="project" value="UniProtKB-UniRule"/>
</dbReference>
<dbReference type="NCBIfam" id="NF004160">
    <property type="entry name" value="PRK05627.1-3"/>
    <property type="match status" value="1"/>
</dbReference>
<evidence type="ECO:0000256" key="13">
    <source>
        <dbReference type="ARBA" id="ARBA00049494"/>
    </source>
</evidence>
<gene>
    <name evidence="16" type="primary">ribC</name>
    <name evidence="16" type="ORF">MM50RIKEN_00930</name>
</gene>
<evidence type="ECO:0000256" key="12">
    <source>
        <dbReference type="ARBA" id="ARBA00047880"/>
    </source>
</evidence>
<evidence type="ECO:0000256" key="2">
    <source>
        <dbReference type="ARBA" id="ARBA00005201"/>
    </source>
</evidence>
<reference evidence="16" key="1">
    <citation type="submission" date="2020-09" db="EMBL/GenBank/DDBJ databases">
        <title>New species isolated from human feces.</title>
        <authorList>
            <person name="Kitahara M."/>
            <person name="Shigeno Y."/>
            <person name="Shime M."/>
            <person name="Matsumoto Y."/>
            <person name="Nakamura S."/>
            <person name="Motooka D."/>
            <person name="Fukuoka S."/>
            <person name="Nishikawa H."/>
            <person name="Benno Y."/>
        </authorList>
    </citation>
    <scope>NUCLEOTIDE SEQUENCE</scope>
    <source>
        <strain evidence="16">MM50</strain>
    </source>
</reference>
<dbReference type="SUPFAM" id="SSF82114">
    <property type="entry name" value="Riboflavin kinase-like"/>
    <property type="match status" value="1"/>
</dbReference>
<dbReference type="Gene3D" id="2.40.30.30">
    <property type="entry name" value="Riboflavin kinase-like"/>
    <property type="match status" value="1"/>
</dbReference>
<accession>A0A810PXE4</accession>
<keyword evidence="17" id="KW-1185">Reference proteome</keyword>
<evidence type="ECO:0000256" key="4">
    <source>
        <dbReference type="ARBA" id="ARBA00022643"/>
    </source>
</evidence>
<keyword evidence="7 14" id="KW-0547">Nucleotide-binding</keyword>
<keyword evidence="4 14" id="KW-0288">FMN</keyword>
<dbReference type="InterPro" id="IPR014729">
    <property type="entry name" value="Rossmann-like_a/b/a_fold"/>
</dbReference>
<keyword evidence="8 14" id="KW-0418">Kinase</keyword>
<evidence type="ECO:0000256" key="5">
    <source>
        <dbReference type="ARBA" id="ARBA00022679"/>
    </source>
</evidence>
<dbReference type="GO" id="GO:0005524">
    <property type="term" value="F:ATP binding"/>
    <property type="evidence" value="ECO:0007669"/>
    <property type="project" value="UniProtKB-UniRule"/>
</dbReference>
<dbReference type="EMBL" id="AP023418">
    <property type="protein sequence ID" value="BCK80330.1"/>
    <property type="molecule type" value="Genomic_DNA"/>
</dbReference>
<dbReference type="KEGG" id="vcop:MM50RIKEN_00930"/>
<keyword evidence="6 14" id="KW-0548">Nucleotidyltransferase</keyword>
<evidence type="ECO:0000256" key="7">
    <source>
        <dbReference type="ARBA" id="ARBA00022741"/>
    </source>
</evidence>
<comment type="pathway">
    <text evidence="1 14">Cofactor biosynthesis; FAD biosynthesis; FAD from FMN: step 1/1.</text>
</comment>
<name>A0A810PXE4_9FIRM</name>
<dbReference type="Pfam" id="PF01687">
    <property type="entry name" value="Flavokinase"/>
    <property type="match status" value="1"/>
</dbReference>
<evidence type="ECO:0000313" key="17">
    <source>
        <dbReference type="Proteomes" id="UP000681035"/>
    </source>
</evidence>
<dbReference type="NCBIfam" id="TIGR00083">
    <property type="entry name" value="ribF"/>
    <property type="match status" value="1"/>
</dbReference>
<proteinExistence type="inferred from homology"/>
<evidence type="ECO:0000256" key="8">
    <source>
        <dbReference type="ARBA" id="ARBA00022777"/>
    </source>
</evidence>
<dbReference type="EC" id="2.7.1.26" evidence="14"/>
<dbReference type="InterPro" id="IPR015865">
    <property type="entry name" value="Riboflavin_kinase_bac/euk"/>
</dbReference>
<keyword evidence="3 14" id="KW-0285">Flavoprotein</keyword>
<dbReference type="Proteomes" id="UP000681035">
    <property type="component" value="Chromosome"/>
</dbReference>
<dbReference type="AlphaFoldDB" id="A0A810PXE4"/>
<evidence type="ECO:0000256" key="3">
    <source>
        <dbReference type="ARBA" id="ARBA00022630"/>
    </source>
</evidence>
<dbReference type="GO" id="GO:0009231">
    <property type="term" value="P:riboflavin biosynthetic process"/>
    <property type="evidence" value="ECO:0007669"/>
    <property type="project" value="InterPro"/>
</dbReference>
<dbReference type="RefSeq" id="WP_213541301.1">
    <property type="nucleotide sequence ID" value="NZ_AP023418.1"/>
</dbReference>
<dbReference type="UniPathway" id="UPA00276">
    <property type="reaction ID" value="UER00406"/>
</dbReference>
<dbReference type="NCBIfam" id="NF004162">
    <property type="entry name" value="PRK05627.1-5"/>
    <property type="match status" value="1"/>
</dbReference>
<keyword evidence="9 14" id="KW-0274">FAD</keyword>
<dbReference type="EC" id="2.7.7.2" evidence="14"/>
<protein>
    <recommendedName>
        <fullName evidence="14">Riboflavin biosynthesis protein</fullName>
    </recommendedName>
    <domain>
        <recommendedName>
            <fullName evidence="14">Riboflavin kinase</fullName>
            <ecNumber evidence="14">2.7.1.26</ecNumber>
        </recommendedName>
        <alternativeName>
            <fullName evidence="14">Flavokinase</fullName>
        </alternativeName>
    </domain>
    <domain>
        <recommendedName>
            <fullName evidence="14">FMN adenylyltransferase</fullName>
            <ecNumber evidence="14">2.7.7.2</ecNumber>
        </recommendedName>
        <alternativeName>
            <fullName evidence="14">FAD pyrophosphorylase</fullName>
        </alternativeName>
        <alternativeName>
            <fullName evidence="14">FAD synthase</fullName>
        </alternativeName>
    </domain>
</protein>
<evidence type="ECO:0000256" key="1">
    <source>
        <dbReference type="ARBA" id="ARBA00004726"/>
    </source>
</evidence>
<comment type="pathway">
    <text evidence="2 14">Cofactor biosynthesis; FMN biosynthesis; FMN from riboflavin (ATP route): step 1/1.</text>
</comment>
<dbReference type="PANTHER" id="PTHR22749:SF6">
    <property type="entry name" value="RIBOFLAVIN KINASE"/>
    <property type="match status" value="1"/>
</dbReference>
<organism evidence="16 17">
    <name type="scientific">Vescimonas coprocola</name>
    <dbReference type="NCBI Taxonomy" id="2714355"/>
    <lineage>
        <taxon>Bacteria</taxon>
        <taxon>Bacillati</taxon>
        <taxon>Bacillota</taxon>
        <taxon>Clostridia</taxon>
        <taxon>Eubacteriales</taxon>
        <taxon>Oscillospiraceae</taxon>
        <taxon>Vescimonas</taxon>
    </lineage>
</organism>
<evidence type="ECO:0000256" key="14">
    <source>
        <dbReference type="PIRNR" id="PIRNR004491"/>
    </source>
</evidence>
<evidence type="ECO:0000256" key="10">
    <source>
        <dbReference type="ARBA" id="ARBA00022840"/>
    </source>
</evidence>
<keyword evidence="11" id="KW-0511">Multifunctional enzyme</keyword>
<dbReference type="PIRSF" id="PIRSF004491">
    <property type="entry name" value="FAD_Synth"/>
    <property type="match status" value="1"/>
</dbReference>
<dbReference type="InterPro" id="IPR015864">
    <property type="entry name" value="FAD_synthase"/>
</dbReference>
<dbReference type="SUPFAM" id="SSF52374">
    <property type="entry name" value="Nucleotidylyl transferase"/>
    <property type="match status" value="1"/>
</dbReference>
<keyword evidence="5 14" id="KW-0808">Transferase</keyword>
<dbReference type="PANTHER" id="PTHR22749">
    <property type="entry name" value="RIBOFLAVIN KINASE/FMN ADENYLYLTRANSFERASE"/>
    <property type="match status" value="1"/>
</dbReference>
<dbReference type="Pfam" id="PF06574">
    <property type="entry name" value="FAD_syn"/>
    <property type="match status" value="1"/>
</dbReference>
<feature type="domain" description="Riboflavin kinase" evidence="15">
    <location>
        <begin position="172"/>
        <end position="298"/>
    </location>
</feature>
<dbReference type="GO" id="GO:0003919">
    <property type="term" value="F:FMN adenylyltransferase activity"/>
    <property type="evidence" value="ECO:0007669"/>
    <property type="project" value="UniProtKB-UniRule"/>
</dbReference>